<evidence type="ECO:0000313" key="3">
    <source>
        <dbReference type="EMBL" id="KAG5567307.1"/>
    </source>
</evidence>
<dbReference type="EMBL" id="JACTNZ010000001">
    <property type="protein sequence ID" value="KAG5567307.1"/>
    <property type="molecule type" value="Genomic_DNA"/>
</dbReference>
<dbReference type="Proteomes" id="UP000823749">
    <property type="component" value="Chromosome 1"/>
</dbReference>
<feature type="region of interest" description="Disordered" evidence="2">
    <location>
        <begin position="40"/>
        <end position="77"/>
    </location>
</feature>
<keyword evidence="1" id="KW-0175">Coiled coil</keyword>
<evidence type="ECO:0000256" key="1">
    <source>
        <dbReference type="SAM" id="Coils"/>
    </source>
</evidence>
<organism evidence="3 4">
    <name type="scientific">Rhododendron griersonianum</name>
    <dbReference type="NCBI Taxonomy" id="479676"/>
    <lineage>
        <taxon>Eukaryota</taxon>
        <taxon>Viridiplantae</taxon>
        <taxon>Streptophyta</taxon>
        <taxon>Embryophyta</taxon>
        <taxon>Tracheophyta</taxon>
        <taxon>Spermatophyta</taxon>
        <taxon>Magnoliopsida</taxon>
        <taxon>eudicotyledons</taxon>
        <taxon>Gunneridae</taxon>
        <taxon>Pentapetalae</taxon>
        <taxon>asterids</taxon>
        <taxon>Ericales</taxon>
        <taxon>Ericaceae</taxon>
        <taxon>Ericoideae</taxon>
        <taxon>Rhodoreae</taxon>
        <taxon>Rhododendron</taxon>
    </lineage>
</organism>
<reference evidence="3" key="1">
    <citation type="submission" date="2020-08" db="EMBL/GenBank/DDBJ databases">
        <title>Plant Genome Project.</title>
        <authorList>
            <person name="Zhang R.-G."/>
        </authorList>
    </citation>
    <scope>NUCLEOTIDE SEQUENCE</scope>
    <source>
        <strain evidence="3">WSP0</strain>
        <tissue evidence="3">Leaf</tissue>
    </source>
</reference>
<evidence type="ECO:0000313" key="4">
    <source>
        <dbReference type="Proteomes" id="UP000823749"/>
    </source>
</evidence>
<gene>
    <name evidence="3" type="ORF">RHGRI_002762</name>
</gene>
<sequence length="296" mass="34380">MYWLCEHTNILNQESPDSIPRLLKWNIAKLRKALKDVKQLQQLPDEKTKDGTLEQTIQEKVESEVQQDAGEKDEVKQHEVENDEFVELGEAQFEVQQDEGEKVEFAEVENVPDSCRFDDFDTPTDMFQSPLCSCEIGESQPVSFRRDEVTFPKYNSDSTLEPNTLSGKSLPQEEDECLKKLVDNILHNSKKYAPAMLDELTEERHSISDNLTKKIEHLEKQMEIEKQSNKDALAMIDELRKEKDSITNDMSTKIECLENEKEQMEIEKESICEPLNDEIAKLKKLVEEKSYIVNYQ</sequence>
<feature type="coiled-coil region" evidence="1">
    <location>
        <begin position="208"/>
        <end position="267"/>
    </location>
</feature>
<dbReference type="AlphaFoldDB" id="A0AAV6LQQ0"/>
<protein>
    <submittedName>
        <fullName evidence="3">Uncharacterized protein</fullName>
    </submittedName>
</protein>
<keyword evidence="4" id="KW-1185">Reference proteome</keyword>
<comment type="caution">
    <text evidence="3">The sequence shown here is derived from an EMBL/GenBank/DDBJ whole genome shotgun (WGS) entry which is preliminary data.</text>
</comment>
<evidence type="ECO:0000256" key="2">
    <source>
        <dbReference type="SAM" id="MobiDB-lite"/>
    </source>
</evidence>
<name>A0AAV6LQQ0_9ERIC</name>
<accession>A0AAV6LQQ0</accession>
<proteinExistence type="predicted"/>